<accession>A0ABY6HP49</accession>
<evidence type="ECO:0000313" key="3">
    <source>
        <dbReference type="Proteomes" id="UP001208689"/>
    </source>
</evidence>
<sequence>MLYRLRKYLPQFLEMFIFIIIIAISILLYTLVSELVGILTIGGMLLIMLFYYLVSSPGSINRLKYNPLMKILLKFQIAREEEIIKNIDWSEQKLHKAMYSLSKTWQYGPMVIYIKPYYLFLNENLIVTILKKMIPISQQTTPNFQPLIKSLVATIPFNSRQEVEKVITKLRELPEFKKNL</sequence>
<protein>
    <submittedName>
        <fullName evidence="2">Uncharacterized protein</fullName>
    </submittedName>
</protein>
<evidence type="ECO:0000313" key="2">
    <source>
        <dbReference type="EMBL" id="UYP45298.1"/>
    </source>
</evidence>
<name>A0ABY6HP49_9ARCH</name>
<organism evidence="2 3">
    <name type="scientific">Candidatus Lokiarchaeum ossiferum</name>
    <dbReference type="NCBI Taxonomy" id="2951803"/>
    <lineage>
        <taxon>Archaea</taxon>
        <taxon>Promethearchaeati</taxon>
        <taxon>Promethearchaeota</taxon>
        <taxon>Promethearchaeia</taxon>
        <taxon>Promethearchaeales</taxon>
        <taxon>Promethearchaeaceae</taxon>
        <taxon>Candidatus Lokiarchaeum</taxon>
    </lineage>
</organism>
<keyword evidence="3" id="KW-1185">Reference proteome</keyword>
<dbReference type="EMBL" id="CP104013">
    <property type="protein sequence ID" value="UYP45298.1"/>
    <property type="molecule type" value="Genomic_DNA"/>
</dbReference>
<keyword evidence="1" id="KW-1133">Transmembrane helix</keyword>
<feature type="transmembrane region" description="Helical" evidence="1">
    <location>
        <begin position="35"/>
        <end position="54"/>
    </location>
</feature>
<dbReference type="Proteomes" id="UP001208689">
    <property type="component" value="Chromosome"/>
</dbReference>
<keyword evidence="1" id="KW-0472">Membrane</keyword>
<feature type="transmembrane region" description="Helical" evidence="1">
    <location>
        <begin position="12"/>
        <end position="29"/>
    </location>
</feature>
<evidence type="ECO:0000256" key="1">
    <source>
        <dbReference type="SAM" id="Phobius"/>
    </source>
</evidence>
<proteinExistence type="predicted"/>
<gene>
    <name evidence="2" type="ORF">NEF87_001583</name>
</gene>
<reference evidence="2" key="1">
    <citation type="submission" date="2022-09" db="EMBL/GenBank/DDBJ databases">
        <title>Actin cytoskeleton and complex cell architecture in an #Asgard archaeon.</title>
        <authorList>
            <person name="Ponce Toledo R.I."/>
            <person name="Schleper C."/>
            <person name="Rodrigues Oliveira T."/>
            <person name="Wollweber F."/>
            <person name="Xu J."/>
            <person name="Rittmann S."/>
            <person name="Klingl A."/>
            <person name="Pilhofer M."/>
        </authorList>
    </citation>
    <scope>NUCLEOTIDE SEQUENCE</scope>
    <source>
        <strain evidence="2">B-35</strain>
    </source>
</reference>
<keyword evidence="1" id="KW-0812">Transmembrane</keyword>